<gene>
    <name evidence="1" type="ORF">PanWU01x14_304900</name>
</gene>
<comment type="caution">
    <text evidence="1">The sequence shown here is derived from an EMBL/GenBank/DDBJ whole genome shotgun (WGS) entry which is preliminary data.</text>
</comment>
<dbReference type="GO" id="GO:0006367">
    <property type="term" value="P:transcription initiation at RNA polymerase II promoter"/>
    <property type="evidence" value="ECO:0007669"/>
    <property type="project" value="TreeGrafter"/>
</dbReference>
<proteinExistence type="predicted"/>
<sequence length="82" mass="9180">MVGIYITTETPNDEWLLDGRAGFMIDLFIKMYLGNNEAHYRRYKANSVVCKADDSGATSLNSSASKDLFGTHLIGLYNKIRS</sequence>
<dbReference type="GO" id="GO:0016251">
    <property type="term" value="F:RNA polymerase II general transcription initiation factor activity"/>
    <property type="evidence" value="ECO:0007669"/>
    <property type="project" value="TreeGrafter"/>
</dbReference>
<dbReference type="PANTHER" id="PTHR15137:SF9">
    <property type="entry name" value="TRANSCRIPTION INITIATION FACTOR TFIID SUBUNIT 2"/>
    <property type="match status" value="1"/>
</dbReference>
<protein>
    <submittedName>
        <fullName evidence="1">Uncharacterized protein</fullName>
    </submittedName>
</protein>
<evidence type="ECO:0000313" key="1">
    <source>
        <dbReference type="EMBL" id="PON39457.1"/>
    </source>
</evidence>
<reference evidence="2" key="1">
    <citation type="submission" date="2016-06" db="EMBL/GenBank/DDBJ databases">
        <title>Parallel loss of symbiosis genes in relatives of nitrogen-fixing non-legume Parasponia.</title>
        <authorList>
            <person name="Van Velzen R."/>
            <person name="Holmer R."/>
            <person name="Bu F."/>
            <person name="Rutten L."/>
            <person name="Van Zeijl A."/>
            <person name="Liu W."/>
            <person name="Santuari L."/>
            <person name="Cao Q."/>
            <person name="Sharma T."/>
            <person name="Shen D."/>
            <person name="Roswanjaya Y."/>
            <person name="Wardhani T."/>
            <person name="Kalhor M.S."/>
            <person name="Jansen J."/>
            <person name="Van den Hoogen J."/>
            <person name="Gungor B."/>
            <person name="Hartog M."/>
            <person name="Hontelez J."/>
            <person name="Verver J."/>
            <person name="Yang W.-C."/>
            <person name="Schijlen E."/>
            <person name="Repin R."/>
            <person name="Schilthuizen M."/>
            <person name="Schranz E."/>
            <person name="Heidstra R."/>
            <person name="Miyata K."/>
            <person name="Fedorova E."/>
            <person name="Kohlen W."/>
            <person name="Bisseling T."/>
            <person name="Smit S."/>
            <person name="Geurts R."/>
        </authorList>
    </citation>
    <scope>NUCLEOTIDE SEQUENCE [LARGE SCALE GENOMIC DNA]</scope>
    <source>
        <strain evidence="2">cv. WU1-14</strain>
    </source>
</reference>
<dbReference type="OrthoDB" id="1743431at2759"/>
<dbReference type="STRING" id="3476.A0A2P5ASE3"/>
<name>A0A2P5ASE3_PARAD</name>
<dbReference type="PANTHER" id="PTHR15137">
    <property type="entry name" value="TRANSCRIPTION INITIATION FACTOR TFIID"/>
    <property type="match status" value="1"/>
</dbReference>
<keyword evidence="2" id="KW-1185">Reference proteome</keyword>
<dbReference type="InterPro" id="IPR037813">
    <property type="entry name" value="TAF2"/>
</dbReference>
<dbReference type="GO" id="GO:0003682">
    <property type="term" value="F:chromatin binding"/>
    <property type="evidence" value="ECO:0007669"/>
    <property type="project" value="TreeGrafter"/>
</dbReference>
<dbReference type="GO" id="GO:0005669">
    <property type="term" value="C:transcription factor TFIID complex"/>
    <property type="evidence" value="ECO:0007669"/>
    <property type="project" value="InterPro"/>
</dbReference>
<organism evidence="1 2">
    <name type="scientific">Parasponia andersonii</name>
    <name type="common">Sponia andersonii</name>
    <dbReference type="NCBI Taxonomy" id="3476"/>
    <lineage>
        <taxon>Eukaryota</taxon>
        <taxon>Viridiplantae</taxon>
        <taxon>Streptophyta</taxon>
        <taxon>Embryophyta</taxon>
        <taxon>Tracheophyta</taxon>
        <taxon>Spermatophyta</taxon>
        <taxon>Magnoliopsida</taxon>
        <taxon>eudicotyledons</taxon>
        <taxon>Gunneridae</taxon>
        <taxon>Pentapetalae</taxon>
        <taxon>rosids</taxon>
        <taxon>fabids</taxon>
        <taxon>Rosales</taxon>
        <taxon>Cannabaceae</taxon>
        <taxon>Parasponia</taxon>
    </lineage>
</organism>
<accession>A0A2P5ASE3</accession>
<dbReference type="Proteomes" id="UP000237105">
    <property type="component" value="Unassembled WGS sequence"/>
</dbReference>
<dbReference type="GO" id="GO:0000976">
    <property type="term" value="F:transcription cis-regulatory region binding"/>
    <property type="evidence" value="ECO:0007669"/>
    <property type="project" value="TreeGrafter"/>
</dbReference>
<evidence type="ECO:0000313" key="2">
    <source>
        <dbReference type="Proteomes" id="UP000237105"/>
    </source>
</evidence>
<dbReference type="EMBL" id="JXTB01000465">
    <property type="protein sequence ID" value="PON39457.1"/>
    <property type="molecule type" value="Genomic_DNA"/>
</dbReference>
<dbReference type="AlphaFoldDB" id="A0A2P5ASE3"/>